<comment type="caution">
    <text evidence="1">The sequence shown here is derived from an EMBL/GenBank/DDBJ whole genome shotgun (WGS) entry which is preliminary data.</text>
</comment>
<dbReference type="RefSeq" id="WP_301663734.1">
    <property type="nucleotide sequence ID" value="NZ_VCYH01000004.1"/>
</dbReference>
<dbReference type="EMBL" id="VCYH01000004">
    <property type="protein sequence ID" value="MDN7024617.1"/>
    <property type="molecule type" value="Genomic_DNA"/>
</dbReference>
<reference evidence="1" key="1">
    <citation type="submission" date="2019-05" db="EMBL/GenBank/DDBJ databases">
        <title>Methanoculleus sp. FWC-SCC1, a methanogenic archaeon isolated from deep marine cold seep.</title>
        <authorList>
            <person name="Chen Y.-W."/>
            <person name="Chen S.-C."/>
            <person name="Teng N.-H."/>
            <person name="Lai M.-C."/>
        </authorList>
    </citation>
    <scope>NUCLEOTIDE SEQUENCE</scope>
    <source>
        <strain evidence="1">FWC-SCC1</strain>
    </source>
</reference>
<keyword evidence="2" id="KW-1185">Reference proteome</keyword>
<protein>
    <recommendedName>
        <fullName evidence="3">DUF3821 domain-containing protein</fullName>
    </recommendedName>
</protein>
<gene>
    <name evidence="1" type="ORF">FGU65_06900</name>
</gene>
<organism evidence="1 2">
    <name type="scientific">Methanoculleus frigidifontis</name>
    <dbReference type="NCBI Taxonomy" id="2584085"/>
    <lineage>
        <taxon>Archaea</taxon>
        <taxon>Methanobacteriati</taxon>
        <taxon>Methanobacteriota</taxon>
        <taxon>Stenosarchaea group</taxon>
        <taxon>Methanomicrobia</taxon>
        <taxon>Methanomicrobiales</taxon>
        <taxon>Methanomicrobiaceae</taxon>
        <taxon>Methanoculleus</taxon>
    </lineage>
</organism>
<evidence type="ECO:0000313" key="1">
    <source>
        <dbReference type="EMBL" id="MDN7024617.1"/>
    </source>
</evidence>
<sequence>MLLRKVILFAGLLGCLGLLLITGAGALQDPAAGAERTVIENAPILARGDEMTISGIAAGQPDAVYIWIFGTNYRLLSNRVGVEPDGTYRYVIGRAETREFAPGRYFAVVQHPMTDGEQDVSVVSGTTISVPGGTPVDLARLQAPEAAAALIEALNSPNSDDTYTLISFWVEDPWIRFGSVATA</sequence>
<accession>A0ABT8M9L4</accession>
<proteinExistence type="predicted"/>
<evidence type="ECO:0000313" key="2">
    <source>
        <dbReference type="Proteomes" id="UP001168338"/>
    </source>
</evidence>
<dbReference type="Proteomes" id="UP001168338">
    <property type="component" value="Unassembled WGS sequence"/>
</dbReference>
<name>A0ABT8M9L4_9EURY</name>
<evidence type="ECO:0008006" key="3">
    <source>
        <dbReference type="Google" id="ProtNLM"/>
    </source>
</evidence>